<dbReference type="Gene3D" id="3.30.1120.10">
    <property type="match status" value="1"/>
</dbReference>
<dbReference type="EMBL" id="CP117811">
    <property type="protein sequence ID" value="WDE96754.1"/>
    <property type="molecule type" value="Genomic_DNA"/>
</dbReference>
<dbReference type="InterPro" id="IPR017850">
    <property type="entry name" value="Alkaline_phosphatase_core_sf"/>
</dbReference>
<dbReference type="Proteomes" id="UP001214250">
    <property type="component" value="Chromosome 1"/>
</dbReference>
<evidence type="ECO:0000313" key="4">
    <source>
        <dbReference type="EMBL" id="WDE96754.1"/>
    </source>
</evidence>
<keyword evidence="5" id="KW-1185">Reference proteome</keyword>
<name>A0ABY7VSN2_9BACT</name>
<evidence type="ECO:0000256" key="2">
    <source>
        <dbReference type="ARBA" id="ARBA00022801"/>
    </source>
</evidence>
<dbReference type="PANTHER" id="PTHR42693:SF53">
    <property type="entry name" value="ENDO-4-O-SULFATASE"/>
    <property type="match status" value="1"/>
</dbReference>
<feature type="domain" description="Sulfatase N-terminal" evidence="3">
    <location>
        <begin position="44"/>
        <end position="371"/>
    </location>
</feature>
<gene>
    <name evidence="4" type="ORF">PQO03_02115</name>
</gene>
<evidence type="ECO:0000313" key="5">
    <source>
        <dbReference type="Proteomes" id="UP001214250"/>
    </source>
</evidence>
<proteinExistence type="inferred from homology"/>
<dbReference type="RefSeq" id="WP_274150819.1">
    <property type="nucleotide sequence ID" value="NZ_CP117811.1"/>
</dbReference>
<evidence type="ECO:0000256" key="1">
    <source>
        <dbReference type="ARBA" id="ARBA00008779"/>
    </source>
</evidence>
<reference evidence="4 5" key="1">
    <citation type="submission" date="2023-02" db="EMBL/GenBank/DDBJ databases">
        <title>Genome sequence of Lentisphaera profundi SAORIC-696.</title>
        <authorList>
            <person name="Kim e."/>
            <person name="Cho J.-C."/>
            <person name="Choi A."/>
            <person name="Kang I."/>
        </authorList>
    </citation>
    <scope>NUCLEOTIDE SEQUENCE [LARGE SCALE GENOMIC DNA]</scope>
    <source>
        <strain evidence="4 5">SAORIC-696</strain>
    </source>
</reference>
<dbReference type="InterPro" id="IPR050738">
    <property type="entry name" value="Sulfatase"/>
</dbReference>
<evidence type="ECO:0000259" key="3">
    <source>
        <dbReference type="Pfam" id="PF00884"/>
    </source>
</evidence>
<keyword evidence="2" id="KW-0378">Hydrolase</keyword>
<sequence length="468" mass="52720">MQKFTFALFAIFCFGFASLTRGQEPRAIILFTAENLGPGDLDQDRILLPNLKMLINESARYNSFYSSSARRNVAFHSMYTGQDSGISNIRSEYKTLPTPQEATPFLASELTKLGYLTTFIGTWPYEGDENYSPEKLGFQLFYGQINDDKKQSLRFPKSLNFANELIELNNPDIPRHFTFIPGTDIDKPISYNQFRGTSYAPQILHQATLKFIDQQINDKSKFFLHYAHSGLEPGLNAKQEDYADFLGRIPDIPYSGQKGFSPLYAPRANQLALLQELDRHLGDIIDKLKSNEIFKDTLFIFTSPNTASDAGGRDLEFFNSLGDKRGMRGDYYEAGLLVPFLAHWPKILKAGNINQDLSSQTSIFTSILSVAKNESKPLFLPKTELYWEDQAYLAIRKGSYKLIQKQSLLTPASIQLFDLSSDPKEEKNLAEEKASEVKSLLEAAAARHIAHPSAPSLFDPKVEAPPTE</sequence>
<dbReference type="InterPro" id="IPR000917">
    <property type="entry name" value="Sulfatase_N"/>
</dbReference>
<accession>A0ABY7VSN2</accession>
<protein>
    <submittedName>
        <fullName evidence="4">Sulfatase-like hydrolase/transferase</fullName>
    </submittedName>
</protein>
<dbReference type="Pfam" id="PF00884">
    <property type="entry name" value="Sulfatase"/>
    <property type="match status" value="1"/>
</dbReference>
<dbReference type="SUPFAM" id="SSF53649">
    <property type="entry name" value="Alkaline phosphatase-like"/>
    <property type="match status" value="1"/>
</dbReference>
<comment type="similarity">
    <text evidence="1">Belongs to the sulfatase family.</text>
</comment>
<dbReference type="Gene3D" id="3.40.720.10">
    <property type="entry name" value="Alkaline Phosphatase, subunit A"/>
    <property type="match status" value="1"/>
</dbReference>
<dbReference type="PANTHER" id="PTHR42693">
    <property type="entry name" value="ARYLSULFATASE FAMILY MEMBER"/>
    <property type="match status" value="1"/>
</dbReference>
<organism evidence="4 5">
    <name type="scientific">Lentisphaera profundi</name>
    <dbReference type="NCBI Taxonomy" id="1658616"/>
    <lineage>
        <taxon>Bacteria</taxon>
        <taxon>Pseudomonadati</taxon>
        <taxon>Lentisphaerota</taxon>
        <taxon>Lentisphaeria</taxon>
        <taxon>Lentisphaerales</taxon>
        <taxon>Lentisphaeraceae</taxon>
        <taxon>Lentisphaera</taxon>
    </lineage>
</organism>